<evidence type="ECO:0000313" key="10">
    <source>
        <dbReference type="EMBL" id="CAK8685296.1"/>
    </source>
</evidence>
<feature type="transmembrane region" description="Helical" evidence="8">
    <location>
        <begin position="147"/>
        <end position="171"/>
    </location>
</feature>
<evidence type="ECO:0000256" key="8">
    <source>
        <dbReference type="SAM" id="Phobius"/>
    </source>
</evidence>
<reference evidence="10 11" key="1">
    <citation type="submission" date="2024-02" db="EMBL/GenBank/DDBJ databases">
        <authorList>
            <person name="Daric V."/>
            <person name="Darras S."/>
        </authorList>
    </citation>
    <scope>NUCLEOTIDE SEQUENCE [LARGE SCALE GENOMIC DNA]</scope>
</reference>
<evidence type="ECO:0000259" key="9">
    <source>
        <dbReference type="PROSITE" id="PS51225"/>
    </source>
</evidence>
<feature type="transmembrane region" description="Helical" evidence="8">
    <location>
        <begin position="113"/>
        <end position="135"/>
    </location>
</feature>
<organism evidence="10 11">
    <name type="scientific">Clavelina lepadiformis</name>
    <name type="common">Light-bulb sea squirt</name>
    <name type="synonym">Ascidia lepadiformis</name>
    <dbReference type="NCBI Taxonomy" id="159417"/>
    <lineage>
        <taxon>Eukaryota</taxon>
        <taxon>Metazoa</taxon>
        <taxon>Chordata</taxon>
        <taxon>Tunicata</taxon>
        <taxon>Ascidiacea</taxon>
        <taxon>Aplousobranchia</taxon>
        <taxon>Clavelinidae</taxon>
        <taxon>Clavelina</taxon>
    </lineage>
</organism>
<comment type="similarity">
    <text evidence="2">Belongs to the synaptophysin/synaptobrevin family.</text>
</comment>
<comment type="subcellular location">
    <subcellularLocation>
        <location evidence="1">Membrane</location>
        <topology evidence="1">Multi-pass membrane protein</topology>
    </subcellularLocation>
</comment>
<evidence type="ECO:0000256" key="7">
    <source>
        <dbReference type="PROSITE-ProRule" id="PRU00581"/>
    </source>
</evidence>
<dbReference type="EMBL" id="CAWYQH010000099">
    <property type="protein sequence ID" value="CAK8685296.1"/>
    <property type="molecule type" value="Genomic_DNA"/>
</dbReference>
<keyword evidence="4 8" id="KW-1133">Transmembrane helix</keyword>
<keyword evidence="5 7" id="KW-0472">Membrane</keyword>
<keyword evidence="6" id="KW-0325">Glycoprotein</keyword>
<dbReference type="Proteomes" id="UP001642483">
    <property type="component" value="Unassembled WGS sequence"/>
</dbReference>
<feature type="domain" description="MARVEL" evidence="9">
    <location>
        <begin position="29"/>
        <end position="239"/>
    </location>
</feature>
<dbReference type="PROSITE" id="PS51225">
    <property type="entry name" value="MARVEL"/>
    <property type="match status" value="1"/>
</dbReference>
<evidence type="ECO:0000256" key="1">
    <source>
        <dbReference type="ARBA" id="ARBA00004141"/>
    </source>
</evidence>
<evidence type="ECO:0000256" key="2">
    <source>
        <dbReference type="ARBA" id="ARBA00006476"/>
    </source>
</evidence>
<dbReference type="PANTHER" id="PTHR10306:SF17">
    <property type="entry name" value="MARVEL DOMAIN-CONTAINING PROTEIN"/>
    <property type="match status" value="1"/>
</dbReference>
<protein>
    <recommendedName>
        <fullName evidence="9">MARVEL domain-containing protein</fullName>
    </recommendedName>
</protein>
<sequence>MKSYIFLLVKGNPQSELFRMDTSSWRIRAVMEPRGFIRVIEIVLAIVAFATTGGYHSTAEYAISCPSQTIPNLIPVPISYPFHLNGKDIAFDNCSGNTTTTRMEGNLSPSAQWFMFVGVTAFLYSLAAVIFYVMFDAKVRQTHERAVTITDLAVTVIYTFLWLTAASAWAWGLGEVKKWTSQNRFFSNSPLDSICSQEDTTCGIIRNPDFTPLNASVAFAFLNFFLWGCNCWFVYKESPYHQEPAKDNAGAPPQPPNNM</sequence>
<dbReference type="PANTHER" id="PTHR10306">
    <property type="entry name" value="SYNAPTOPHYSIN"/>
    <property type="match status" value="1"/>
</dbReference>
<accession>A0ABP0G0D0</accession>
<keyword evidence="3 7" id="KW-0812">Transmembrane</keyword>
<proteinExistence type="inferred from homology"/>
<keyword evidence="11" id="KW-1185">Reference proteome</keyword>
<dbReference type="InterPro" id="IPR001285">
    <property type="entry name" value="Synaptophysin/porin"/>
</dbReference>
<feature type="transmembrane region" description="Helical" evidence="8">
    <location>
        <begin position="215"/>
        <end position="235"/>
    </location>
</feature>
<name>A0ABP0G0D0_CLALP</name>
<evidence type="ECO:0000313" key="11">
    <source>
        <dbReference type="Proteomes" id="UP001642483"/>
    </source>
</evidence>
<evidence type="ECO:0000256" key="4">
    <source>
        <dbReference type="ARBA" id="ARBA00022989"/>
    </source>
</evidence>
<gene>
    <name evidence="10" type="ORF">CVLEPA_LOCUS16433</name>
</gene>
<evidence type="ECO:0000256" key="3">
    <source>
        <dbReference type="ARBA" id="ARBA00022692"/>
    </source>
</evidence>
<evidence type="ECO:0000256" key="6">
    <source>
        <dbReference type="ARBA" id="ARBA00023180"/>
    </source>
</evidence>
<dbReference type="PRINTS" id="PR00220">
    <property type="entry name" value="SYNAPTOPHYSN"/>
</dbReference>
<evidence type="ECO:0000256" key="5">
    <source>
        <dbReference type="ARBA" id="ARBA00023136"/>
    </source>
</evidence>
<dbReference type="InterPro" id="IPR008253">
    <property type="entry name" value="Marvel"/>
</dbReference>
<dbReference type="Pfam" id="PF01284">
    <property type="entry name" value="MARVEL"/>
    <property type="match status" value="1"/>
</dbReference>
<feature type="transmembrane region" description="Helical" evidence="8">
    <location>
        <begin position="35"/>
        <end position="55"/>
    </location>
</feature>
<comment type="caution">
    <text evidence="10">The sequence shown here is derived from an EMBL/GenBank/DDBJ whole genome shotgun (WGS) entry which is preliminary data.</text>
</comment>